<dbReference type="Proteomes" id="UP000266441">
    <property type="component" value="Unassembled WGS sequence"/>
</dbReference>
<sequence>MRKIITILFFCVFVFSSQVDAAKFPKNKSFSFVFMTDIHLQPEKNATEGFLKAIEKVNELKPDFVITGGDLIMDALGQAYSRSDSLYKLYEEMSAHFKMPVYNTIGNHDIFGLYEKSGVDSTHQEYGKKMFENRLAERFSSFEHKGWHFISLDGIGYTNDRQYYGYIDSLQVRWLEKELAAIGKEKPVVISTHIPLLSIRGSSLITNAPKIRKILEDYNVKSVLQGHLHILEDIFYNNIHYITGGAVCANWWKGAKSGMEEGFIHVTVNKGDFKWEYIDYGWEVVE</sequence>
<evidence type="ECO:0000259" key="2">
    <source>
        <dbReference type="Pfam" id="PF00149"/>
    </source>
</evidence>
<keyword evidence="4" id="KW-1185">Reference proteome</keyword>
<dbReference type="AlphaFoldDB" id="A0A399CV11"/>
<feature type="chain" id="PRO_5017194379" evidence="1">
    <location>
        <begin position="22"/>
        <end position="286"/>
    </location>
</feature>
<dbReference type="Gene3D" id="3.60.21.10">
    <property type="match status" value="1"/>
</dbReference>
<name>A0A399CV11_9BACT</name>
<comment type="caution">
    <text evidence="3">The sequence shown here is derived from an EMBL/GenBank/DDBJ whole genome shotgun (WGS) entry which is preliminary data.</text>
</comment>
<dbReference type="GO" id="GO:0016787">
    <property type="term" value="F:hydrolase activity"/>
    <property type="evidence" value="ECO:0007669"/>
    <property type="project" value="InterPro"/>
</dbReference>
<reference evidence="3 4" key="1">
    <citation type="journal article" date="2015" name="Int. J. Syst. Evol. Microbiol.">
        <title>Mariniphaga sediminis sp. nov., isolated from coastal sediment.</title>
        <authorList>
            <person name="Wang F.Q."/>
            <person name="Shen Q.Y."/>
            <person name="Chen G.J."/>
            <person name="Du Z.J."/>
        </authorList>
    </citation>
    <scope>NUCLEOTIDE SEQUENCE [LARGE SCALE GENOMIC DNA]</scope>
    <source>
        <strain evidence="3 4">SY21</strain>
    </source>
</reference>
<feature type="signal peptide" evidence="1">
    <location>
        <begin position="1"/>
        <end position="21"/>
    </location>
</feature>
<keyword evidence="1" id="KW-0732">Signal</keyword>
<feature type="domain" description="Calcineurin-like phosphoesterase" evidence="2">
    <location>
        <begin position="31"/>
        <end position="230"/>
    </location>
</feature>
<dbReference type="OrthoDB" id="1776264at2"/>
<dbReference type="InterPro" id="IPR004843">
    <property type="entry name" value="Calcineurin-like_PHP"/>
</dbReference>
<dbReference type="PANTHER" id="PTHR43143">
    <property type="entry name" value="METALLOPHOSPHOESTERASE, CALCINEURIN SUPERFAMILY"/>
    <property type="match status" value="1"/>
</dbReference>
<evidence type="ECO:0000256" key="1">
    <source>
        <dbReference type="SAM" id="SignalP"/>
    </source>
</evidence>
<dbReference type="RefSeq" id="WP_119351980.1">
    <property type="nucleotide sequence ID" value="NZ_QWET01000026.1"/>
</dbReference>
<dbReference type="PANTHER" id="PTHR43143:SF1">
    <property type="entry name" value="SERINE_THREONINE-PROTEIN PHOSPHATASE CPPED1"/>
    <property type="match status" value="1"/>
</dbReference>
<protein>
    <submittedName>
        <fullName evidence="3">Metallophosphoesterase</fullName>
    </submittedName>
</protein>
<accession>A0A399CV11</accession>
<dbReference type="SUPFAM" id="SSF56300">
    <property type="entry name" value="Metallo-dependent phosphatases"/>
    <property type="match status" value="1"/>
</dbReference>
<dbReference type="Pfam" id="PF00149">
    <property type="entry name" value="Metallophos"/>
    <property type="match status" value="1"/>
</dbReference>
<organism evidence="3 4">
    <name type="scientific">Mariniphaga sediminis</name>
    <dbReference type="NCBI Taxonomy" id="1628158"/>
    <lineage>
        <taxon>Bacteria</taxon>
        <taxon>Pseudomonadati</taxon>
        <taxon>Bacteroidota</taxon>
        <taxon>Bacteroidia</taxon>
        <taxon>Marinilabiliales</taxon>
        <taxon>Prolixibacteraceae</taxon>
        <taxon>Mariniphaga</taxon>
    </lineage>
</organism>
<evidence type="ECO:0000313" key="4">
    <source>
        <dbReference type="Proteomes" id="UP000266441"/>
    </source>
</evidence>
<evidence type="ECO:0000313" key="3">
    <source>
        <dbReference type="EMBL" id="RIH63096.1"/>
    </source>
</evidence>
<proteinExistence type="predicted"/>
<dbReference type="EMBL" id="QWET01000026">
    <property type="protein sequence ID" value="RIH63096.1"/>
    <property type="molecule type" value="Genomic_DNA"/>
</dbReference>
<dbReference type="InterPro" id="IPR029052">
    <property type="entry name" value="Metallo-depent_PP-like"/>
</dbReference>
<dbReference type="InterPro" id="IPR051918">
    <property type="entry name" value="STPP_CPPED1"/>
</dbReference>
<gene>
    <name evidence="3" type="ORF">D1164_21555</name>
</gene>